<dbReference type="FunFam" id="1.20.960.30:FF:000001">
    <property type="entry name" value="F-box-like/WD repeat-containing protein TBL1XR1"/>
    <property type="match status" value="1"/>
</dbReference>
<keyword evidence="3" id="KW-0677">Repeat</keyword>
<dbReference type="EnsemblPlants" id="novel_model_88_5bda875f">
    <property type="protein sequence ID" value="cds.novel_model_88_5bda875f"/>
    <property type="gene ID" value="novel_gene_70_5bda875f"/>
</dbReference>
<proteinExistence type="predicted"/>
<comment type="subcellular location">
    <subcellularLocation>
        <location evidence="1">Nucleus</location>
    </subcellularLocation>
</comment>
<dbReference type="InterPro" id="IPR006594">
    <property type="entry name" value="LisH"/>
</dbReference>
<organism evidence="5 6">
    <name type="scientific">Cannabis sativa</name>
    <name type="common">Hemp</name>
    <name type="synonym">Marijuana</name>
    <dbReference type="NCBI Taxonomy" id="3483"/>
    <lineage>
        <taxon>Eukaryota</taxon>
        <taxon>Viridiplantae</taxon>
        <taxon>Streptophyta</taxon>
        <taxon>Embryophyta</taxon>
        <taxon>Tracheophyta</taxon>
        <taxon>Spermatophyta</taxon>
        <taxon>Magnoliopsida</taxon>
        <taxon>eudicotyledons</taxon>
        <taxon>Gunneridae</taxon>
        <taxon>Pentapetalae</taxon>
        <taxon>rosids</taxon>
        <taxon>fabids</taxon>
        <taxon>Rosales</taxon>
        <taxon>Cannabaceae</taxon>
        <taxon>Cannabis</taxon>
    </lineage>
</organism>
<keyword evidence="2" id="KW-0853">WD repeat</keyword>
<evidence type="ECO:0000256" key="1">
    <source>
        <dbReference type="ARBA" id="ARBA00004123"/>
    </source>
</evidence>
<evidence type="ECO:0000313" key="6">
    <source>
        <dbReference type="Proteomes" id="UP000596661"/>
    </source>
</evidence>
<dbReference type="GO" id="GO:0006357">
    <property type="term" value="P:regulation of transcription by RNA polymerase II"/>
    <property type="evidence" value="ECO:0007669"/>
    <property type="project" value="TreeGrafter"/>
</dbReference>
<evidence type="ECO:0000313" key="5">
    <source>
        <dbReference type="EnsemblPlants" id="cds.novel_model_88_5bda875f"/>
    </source>
</evidence>
<sequence length="100" mass="11216">MATSITSVELNYLVFRYLQESGFTHSAFALGYEAGINKSPIDGNLVPPGALITFVQKGLQFLEMEANLSNLARVTKIWMKISHSCNPWISLQKMYINCDK</sequence>
<evidence type="ECO:0000256" key="2">
    <source>
        <dbReference type="ARBA" id="ARBA00022574"/>
    </source>
</evidence>
<evidence type="ECO:0000256" key="4">
    <source>
        <dbReference type="ARBA" id="ARBA00023242"/>
    </source>
</evidence>
<dbReference type="GO" id="GO:0003714">
    <property type="term" value="F:transcription corepressor activity"/>
    <property type="evidence" value="ECO:0007669"/>
    <property type="project" value="InterPro"/>
</dbReference>
<dbReference type="InterPro" id="IPR045183">
    <property type="entry name" value="Ebi-like"/>
</dbReference>
<dbReference type="GO" id="GO:0000118">
    <property type="term" value="C:histone deacetylase complex"/>
    <property type="evidence" value="ECO:0007669"/>
    <property type="project" value="TreeGrafter"/>
</dbReference>
<keyword evidence="6" id="KW-1185">Reference proteome</keyword>
<dbReference type="PANTHER" id="PTHR22846:SF2">
    <property type="entry name" value="F-BOX-LIKE_WD REPEAT-CONTAINING PROTEIN EBI"/>
    <property type="match status" value="1"/>
</dbReference>
<dbReference type="Gene3D" id="1.20.960.30">
    <property type="match status" value="1"/>
</dbReference>
<dbReference type="Gramene" id="novel_model_88_5bda875f">
    <property type="protein sequence ID" value="cds.novel_model_88_5bda875f"/>
    <property type="gene ID" value="novel_gene_70_5bda875f"/>
</dbReference>
<dbReference type="PANTHER" id="PTHR22846">
    <property type="entry name" value="WD40 REPEAT PROTEIN"/>
    <property type="match status" value="1"/>
</dbReference>
<keyword evidence="4" id="KW-0539">Nucleus</keyword>
<dbReference type="Proteomes" id="UP000596661">
    <property type="component" value="Chromosome 1"/>
</dbReference>
<evidence type="ECO:0008006" key="7">
    <source>
        <dbReference type="Google" id="ProtNLM"/>
    </source>
</evidence>
<dbReference type="SMART" id="SM00667">
    <property type="entry name" value="LisH"/>
    <property type="match status" value="1"/>
</dbReference>
<evidence type="ECO:0000256" key="3">
    <source>
        <dbReference type="ARBA" id="ARBA00022737"/>
    </source>
</evidence>
<accession>A0A803RCD3</accession>
<dbReference type="PROSITE" id="PS50896">
    <property type="entry name" value="LISH"/>
    <property type="match status" value="1"/>
</dbReference>
<reference evidence="5" key="2">
    <citation type="submission" date="2021-03" db="UniProtKB">
        <authorList>
            <consortium name="EnsemblPlants"/>
        </authorList>
    </citation>
    <scope>IDENTIFICATION</scope>
</reference>
<dbReference type="Pfam" id="PF08513">
    <property type="entry name" value="LisH"/>
    <property type="match status" value="1"/>
</dbReference>
<reference evidence="5" key="1">
    <citation type="submission" date="2018-11" db="EMBL/GenBank/DDBJ databases">
        <authorList>
            <person name="Grassa J C."/>
        </authorList>
    </citation>
    <scope>NUCLEOTIDE SEQUENCE [LARGE SCALE GENOMIC DNA]</scope>
</reference>
<dbReference type="EMBL" id="UZAU01000005">
    <property type="status" value="NOT_ANNOTATED_CDS"/>
    <property type="molecule type" value="Genomic_DNA"/>
</dbReference>
<name>A0A803RCD3_CANSA</name>
<dbReference type="AlphaFoldDB" id="A0A803RCD3"/>
<protein>
    <recommendedName>
        <fullName evidence="7">LisH domain-containing protein</fullName>
    </recommendedName>
</protein>